<reference evidence="4 5" key="1">
    <citation type="journal article" date="2010" name="Nature">
        <title>The Ectocarpus genome and the independent evolution of multicellularity in brown algae.</title>
        <authorList>
            <person name="Cock J.M."/>
            <person name="Sterck L."/>
            <person name="Rouze P."/>
            <person name="Scornet D."/>
            <person name="Allen A.E."/>
            <person name="Amoutzias G."/>
            <person name="Anthouard V."/>
            <person name="Artiguenave F."/>
            <person name="Aury J.M."/>
            <person name="Badger J.H."/>
            <person name="Beszteri B."/>
            <person name="Billiau K."/>
            <person name="Bonnet E."/>
            <person name="Bothwell J.H."/>
            <person name="Bowler C."/>
            <person name="Boyen C."/>
            <person name="Brownlee C."/>
            <person name="Carrano C.J."/>
            <person name="Charrier B."/>
            <person name="Cho G.Y."/>
            <person name="Coelho S.M."/>
            <person name="Collen J."/>
            <person name="Corre E."/>
            <person name="Da Silva C."/>
            <person name="Delage L."/>
            <person name="Delaroque N."/>
            <person name="Dittami S.M."/>
            <person name="Doulbeau S."/>
            <person name="Elias M."/>
            <person name="Farnham G."/>
            <person name="Gachon C.M."/>
            <person name="Gschloessl B."/>
            <person name="Heesch S."/>
            <person name="Jabbari K."/>
            <person name="Jubin C."/>
            <person name="Kawai H."/>
            <person name="Kimura K."/>
            <person name="Kloareg B."/>
            <person name="Kupper F.C."/>
            <person name="Lang D."/>
            <person name="Le Bail A."/>
            <person name="Leblanc C."/>
            <person name="Lerouge P."/>
            <person name="Lohr M."/>
            <person name="Lopez P.J."/>
            <person name="Martens C."/>
            <person name="Maumus F."/>
            <person name="Michel G."/>
            <person name="Miranda-Saavedra D."/>
            <person name="Morales J."/>
            <person name="Moreau H."/>
            <person name="Motomura T."/>
            <person name="Nagasato C."/>
            <person name="Napoli C.A."/>
            <person name="Nelson D.R."/>
            <person name="Nyvall-Collen P."/>
            <person name="Peters A.F."/>
            <person name="Pommier C."/>
            <person name="Potin P."/>
            <person name="Poulain J."/>
            <person name="Quesneville H."/>
            <person name="Read B."/>
            <person name="Rensing S.A."/>
            <person name="Ritter A."/>
            <person name="Rousvoal S."/>
            <person name="Samanta M."/>
            <person name="Samson G."/>
            <person name="Schroeder D.C."/>
            <person name="Segurens B."/>
            <person name="Strittmatter M."/>
            <person name="Tonon T."/>
            <person name="Tregear J.W."/>
            <person name="Valentin K."/>
            <person name="von Dassow P."/>
            <person name="Yamagishi T."/>
            <person name="Van de Peer Y."/>
            <person name="Wincker P."/>
        </authorList>
    </citation>
    <scope>NUCLEOTIDE SEQUENCE [LARGE SCALE GENOMIC DNA]</scope>
    <source>
        <strain evidence="5">Ec32 / CCAP1310/4</strain>
    </source>
</reference>
<evidence type="ECO:0000313" key="4">
    <source>
        <dbReference type="EMBL" id="CBN78677.1"/>
    </source>
</evidence>
<dbReference type="InterPro" id="IPR046346">
    <property type="entry name" value="Aminoacid_DH-like_N_sf"/>
</dbReference>
<dbReference type="AlphaFoldDB" id="D8LF79"/>
<evidence type="ECO:0000259" key="3">
    <source>
        <dbReference type="SMART" id="SM00839"/>
    </source>
</evidence>
<dbReference type="InterPro" id="IPR006096">
    <property type="entry name" value="Glu/Leu/Phe/Val/Trp_DH_C"/>
</dbReference>
<evidence type="ECO:0000256" key="2">
    <source>
        <dbReference type="ARBA" id="ARBA00023002"/>
    </source>
</evidence>
<organism evidence="4 5">
    <name type="scientific">Ectocarpus siliculosus</name>
    <name type="common">Brown alga</name>
    <name type="synonym">Conferva siliculosa</name>
    <dbReference type="NCBI Taxonomy" id="2880"/>
    <lineage>
        <taxon>Eukaryota</taxon>
        <taxon>Sar</taxon>
        <taxon>Stramenopiles</taxon>
        <taxon>Ochrophyta</taxon>
        <taxon>PX clade</taxon>
        <taxon>Phaeophyceae</taxon>
        <taxon>Ectocarpales</taxon>
        <taxon>Ectocarpaceae</taxon>
        <taxon>Ectocarpus</taxon>
    </lineage>
</organism>
<proteinExistence type="inferred from homology"/>
<dbReference type="STRING" id="2880.D8LF79"/>
<dbReference type="EMBL" id="FN649741">
    <property type="protein sequence ID" value="CBN78677.1"/>
    <property type="molecule type" value="Genomic_DNA"/>
</dbReference>
<dbReference type="Proteomes" id="UP000002630">
    <property type="component" value="Linkage Group LG16"/>
</dbReference>
<dbReference type="SUPFAM" id="SSF53223">
    <property type="entry name" value="Aminoacid dehydrogenase-like, N-terminal domain"/>
    <property type="match status" value="1"/>
</dbReference>
<evidence type="ECO:0000256" key="1">
    <source>
        <dbReference type="ARBA" id="ARBA00006382"/>
    </source>
</evidence>
<accession>D8LF79</accession>
<dbReference type="GO" id="GO:0006538">
    <property type="term" value="P:L-glutamate catabolic process"/>
    <property type="evidence" value="ECO:0007669"/>
    <property type="project" value="TreeGrafter"/>
</dbReference>
<comment type="similarity">
    <text evidence="1">Belongs to the Glu/Leu/Phe/Val dehydrogenases family.</text>
</comment>
<name>D8LF79_ECTSI</name>
<dbReference type="eggNOG" id="KOG2250">
    <property type="taxonomic scope" value="Eukaryota"/>
</dbReference>
<dbReference type="EC" id="1.4.1.2" evidence="4"/>
<dbReference type="GO" id="GO:0004352">
    <property type="term" value="F:glutamate dehydrogenase (NAD+) activity"/>
    <property type="evidence" value="ECO:0007669"/>
    <property type="project" value="UniProtKB-EC"/>
</dbReference>
<dbReference type="SMART" id="SM00839">
    <property type="entry name" value="ELFV_dehydrog"/>
    <property type="match status" value="1"/>
</dbReference>
<dbReference type="SUPFAM" id="SSF51735">
    <property type="entry name" value="NAD(P)-binding Rossmann-fold domains"/>
    <property type="match status" value="1"/>
</dbReference>
<dbReference type="PANTHER" id="PTHR11606">
    <property type="entry name" value="GLUTAMATE DEHYDROGENASE"/>
    <property type="match status" value="1"/>
</dbReference>
<protein>
    <submittedName>
        <fullName evidence="4">Glutamate dehydrogenase (NAD-dependent)</fullName>
        <ecNumber evidence="4">1.4.1.2</ecNumber>
    </submittedName>
</protein>
<dbReference type="Gene3D" id="3.40.50.720">
    <property type="entry name" value="NAD(P)-binding Rossmann-like Domain"/>
    <property type="match status" value="1"/>
</dbReference>
<dbReference type="OMA" id="KTVPWFL"/>
<dbReference type="GO" id="GO:0005739">
    <property type="term" value="C:mitochondrion"/>
    <property type="evidence" value="ECO:0007669"/>
    <property type="project" value="TreeGrafter"/>
</dbReference>
<dbReference type="Pfam" id="PF00208">
    <property type="entry name" value="ELFV_dehydrog"/>
    <property type="match status" value="1"/>
</dbReference>
<dbReference type="InterPro" id="IPR036291">
    <property type="entry name" value="NAD(P)-bd_dom_sf"/>
</dbReference>
<sequence length="1100" mass="121738">MPRNELKLEKMARQSLLHELWQEQQRTHEGAVDWFLRNMPASYFRQTTEESRLQHLGAISSMLEGGHVDANGVERLTPTKDITLHFQRDVENMKEMTFVQSTKGRSDGILRLLDSLPQADGSLQRVHAFPSRDGNLAVYLFGYMKQEEVPPDAAGGHAAGVFFAEAIPQDTEAGKARRAAAAAVMPAAAHASEVLEYAASVQAGEWLENEAHAKPGPMFEPEAMMEYLSRCDPEFVQHSHPRRFCKHRVLYEEVSGTESIAVDVEAYQGAEAGATELRGSHWISMAAANVLPKMALYQALRLLKSYQLETIRCHLDVVDDPGNGSVTMMRMLVSDGSSAAKAAVAGSGDAAAGAEIDASWEDRWDEPGAWDAVMKDLRRIKWADERVYELMLEKHPGLGLETSEVIVALANMVYGVLHKTHPWAYSKSQMYHWLDSPRYVRHAAAAADLFCSRFSPDVDMSETAAKTKAGEIRAAIVRDVEHEMVQGLLLKMVDGVMATYRTNFFMPNRWALSLRVDPRLLMTEDELKEGSGSEVPFGVFFVHGRRFNGFHCRFRDIARGGMRIVTPQTSEQVAIEAGRQFDECYGLAYAQQLKNKDIPEGGSKAVVLVDTTNSTGRAKDHAVRKGVKAFSDALLDLLVGTEETRRYVKDLWGKQELLYLGPDEQVIPQDINWIIARAAQRQAPFPSAFMSSKPDAGINHKEYGVTSEGVFVFLDEALRNRGIDPKAGQKFTLKLTGGPDGDVGGNMIKILNREYGDACLIVGVADGTGSAEDPEGLSHAELLRLFEEGLPISAYRFNKFGPKGVLHTCDNDEGIRARNTMHNRVKADAFVPAGGRPGTINGSNWRSYLDSDGTPSSTLVVEGANLFTTPEAREALFKEAGVVFVKDSSANKCGVICSSFEIISSMLMTSEEFKENKEGIVLDVLEKLRDAGRREAELLFREHRNHPATPLPAISERISNAINSVTDAVLKILDDAPSAEEQEEHLRLLLPLFREHLPEKLVEAAFDRVPTTLPPQYLRNAMASCLACRVVYKEGINFIDAQPRDRLGDLAFSYIREEGAVKDLARVVEEGDDKPLSEEDKKRVADILRSAGVRASLGVY</sequence>
<feature type="domain" description="Glutamate/phenylalanine/leucine/valine/L-tryptophan dehydrogenase C-terminal" evidence="3">
    <location>
        <begin position="697"/>
        <end position="947"/>
    </location>
</feature>
<keyword evidence="5" id="KW-1185">Reference proteome</keyword>
<evidence type="ECO:0000313" key="5">
    <source>
        <dbReference type="Proteomes" id="UP000002630"/>
    </source>
</evidence>
<gene>
    <name evidence="4" type="primary">GDH</name>
    <name evidence="4" type="ORF">Esi_0141_0079</name>
</gene>
<dbReference type="OrthoDB" id="184415at2759"/>
<dbReference type="EMBL" id="FN648007">
    <property type="protein sequence ID" value="CBN78677.1"/>
    <property type="molecule type" value="Genomic_DNA"/>
</dbReference>
<dbReference type="InParanoid" id="D8LF79"/>
<dbReference type="PANTHER" id="PTHR11606:SF39">
    <property type="entry name" value="GLUTAMATE_PHENYLALANINE_LEUCINE_VALINE_L-TRYPTOPHAN DEHYDROGENASE C-TERMINAL DOMAIN-CONTAINING PROTEIN"/>
    <property type="match status" value="1"/>
</dbReference>
<keyword evidence="2 4" id="KW-0560">Oxidoreductase</keyword>